<evidence type="ECO:0000313" key="3">
    <source>
        <dbReference type="Proteomes" id="UP001627154"/>
    </source>
</evidence>
<dbReference type="SMART" id="SM00248">
    <property type="entry name" value="ANK"/>
    <property type="match status" value="6"/>
</dbReference>
<dbReference type="EMBL" id="JBJJXI010000100">
    <property type="protein sequence ID" value="KAL3393112.1"/>
    <property type="molecule type" value="Genomic_DNA"/>
</dbReference>
<keyword evidence="3" id="KW-1185">Reference proteome</keyword>
<keyword evidence="1" id="KW-0040">ANK repeat</keyword>
<dbReference type="PANTHER" id="PTHR24118">
    <property type="entry name" value="POTE ANKYRIN DOMAIN"/>
    <property type="match status" value="1"/>
</dbReference>
<dbReference type="PROSITE" id="PS50088">
    <property type="entry name" value="ANK_REPEAT"/>
    <property type="match status" value="1"/>
</dbReference>
<feature type="repeat" description="ANK" evidence="1">
    <location>
        <begin position="244"/>
        <end position="276"/>
    </location>
</feature>
<dbReference type="InterPro" id="IPR036770">
    <property type="entry name" value="Ankyrin_rpt-contain_sf"/>
</dbReference>
<dbReference type="PROSITE" id="PS50297">
    <property type="entry name" value="ANK_REP_REGION"/>
    <property type="match status" value="1"/>
</dbReference>
<organism evidence="2 3">
    <name type="scientific">Trichogramma kaykai</name>
    <dbReference type="NCBI Taxonomy" id="54128"/>
    <lineage>
        <taxon>Eukaryota</taxon>
        <taxon>Metazoa</taxon>
        <taxon>Ecdysozoa</taxon>
        <taxon>Arthropoda</taxon>
        <taxon>Hexapoda</taxon>
        <taxon>Insecta</taxon>
        <taxon>Pterygota</taxon>
        <taxon>Neoptera</taxon>
        <taxon>Endopterygota</taxon>
        <taxon>Hymenoptera</taxon>
        <taxon>Apocrita</taxon>
        <taxon>Proctotrupomorpha</taxon>
        <taxon>Chalcidoidea</taxon>
        <taxon>Trichogrammatidae</taxon>
        <taxon>Trichogramma</taxon>
    </lineage>
</organism>
<sequence>MAARNWRSLVRTALNLSDEDRRRLLDDVYRVIKNWRGPLPTHKDLLRICPAEQIEGFLAHVVTDEDGKEEARKRFIEFVVETGYKDEPGVARNDLYLQQVRRTTPIHLALRVKFNDWDGMVRLLFQIYDKFDLNYVDENGLTHFHAVFGLADNRHLVKMFIANGHDPNIMTGDYSLIRQAVFNNDEDMAADLMSRGGDPTRVDEDGSTALHILCRNSHKYLLELFFMLVDEGRRNVRVNVYDRSGDTPLHLAAKHCSPETIDKLLRLGADPNLADSDGCTALHLLCMRFKSHRALTKFFHTCDALRLQVNINAKNNEGRTPLNLFCYLNRGNHAKPVELLQNRGACHW</sequence>
<dbReference type="InterPro" id="IPR002110">
    <property type="entry name" value="Ankyrin_rpt"/>
</dbReference>
<accession>A0ABD2WJ29</accession>
<dbReference type="Gene3D" id="1.25.40.20">
    <property type="entry name" value="Ankyrin repeat-containing domain"/>
    <property type="match status" value="1"/>
</dbReference>
<comment type="caution">
    <text evidence="2">The sequence shown here is derived from an EMBL/GenBank/DDBJ whole genome shotgun (WGS) entry which is preliminary data.</text>
</comment>
<dbReference type="Proteomes" id="UP001627154">
    <property type="component" value="Unassembled WGS sequence"/>
</dbReference>
<dbReference type="PANTHER" id="PTHR24118:SF99">
    <property type="entry name" value="POTE ANKYRIN DOMAIN FAMILY MEMBER 3C-RELATED"/>
    <property type="match status" value="1"/>
</dbReference>
<gene>
    <name evidence="2" type="ORF">TKK_012373</name>
</gene>
<dbReference type="Pfam" id="PF12796">
    <property type="entry name" value="Ank_2"/>
    <property type="match status" value="1"/>
</dbReference>
<evidence type="ECO:0000313" key="2">
    <source>
        <dbReference type="EMBL" id="KAL3393112.1"/>
    </source>
</evidence>
<dbReference type="SUPFAM" id="SSF48403">
    <property type="entry name" value="Ankyrin repeat"/>
    <property type="match status" value="1"/>
</dbReference>
<reference evidence="2 3" key="1">
    <citation type="journal article" date="2024" name="bioRxiv">
        <title>A reference genome for Trichogramma kaykai: A tiny desert-dwelling parasitoid wasp with competing sex-ratio distorters.</title>
        <authorList>
            <person name="Culotta J."/>
            <person name="Lindsey A.R."/>
        </authorList>
    </citation>
    <scope>NUCLEOTIDE SEQUENCE [LARGE SCALE GENOMIC DNA]</scope>
    <source>
        <strain evidence="2 3">KSX58</strain>
    </source>
</reference>
<protein>
    <submittedName>
        <fullName evidence="2">Uncharacterized protein</fullName>
    </submittedName>
</protein>
<proteinExistence type="predicted"/>
<dbReference type="AlphaFoldDB" id="A0ABD2WJ29"/>
<name>A0ABD2WJ29_9HYME</name>
<evidence type="ECO:0000256" key="1">
    <source>
        <dbReference type="PROSITE-ProRule" id="PRU00023"/>
    </source>
</evidence>